<name>A0A0C5VKR2_9GAMM</name>
<keyword evidence="2" id="KW-0535">Nitrogen fixation</keyword>
<dbReference type="HOGENOM" id="CLU_104194_3_0_6"/>
<comment type="similarity">
    <text evidence="1">Belongs to the NifX/NifY family.</text>
</comment>
<dbReference type="CDD" id="cd00853">
    <property type="entry name" value="NifX"/>
    <property type="match status" value="1"/>
</dbReference>
<dbReference type="Proteomes" id="UP000032266">
    <property type="component" value="Chromosome"/>
</dbReference>
<feature type="domain" description="Dinitrogenase iron-molybdenum cofactor biosynthesis" evidence="3">
    <location>
        <begin position="22"/>
        <end position="114"/>
    </location>
</feature>
<dbReference type="PATRIC" id="fig|1445510.3.peg.2823"/>
<dbReference type="InterPro" id="IPR034169">
    <property type="entry name" value="NifX-like"/>
</dbReference>
<dbReference type="Pfam" id="PF02579">
    <property type="entry name" value="Nitro_FeMo-Co"/>
    <property type="match status" value="1"/>
</dbReference>
<dbReference type="InterPro" id="IPR036105">
    <property type="entry name" value="DiNase_FeMo-co_biosyn_sf"/>
</dbReference>
<evidence type="ECO:0000313" key="5">
    <source>
        <dbReference type="Proteomes" id="UP000032266"/>
    </source>
</evidence>
<dbReference type="InterPro" id="IPR003731">
    <property type="entry name" value="Di-Nase_FeMo-co_biosynth"/>
</dbReference>
<gene>
    <name evidence="4" type="ORF">YC6258_02853</name>
</gene>
<dbReference type="InterPro" id="IPR051840">
    <property type="entry name" value="NifX/NifY_domain"/>
</dbReference>
<reference evidence="4 5" key="1">
    <citation type="submission" date="2014-01" db="EMBL/GenBank/DDBJ databases">
        <title>Full genme sequencing of cellulolytic bacterium Gynuella sunshinyii YC6258T gen. nov., sp. nov.</title>
        <authorList>
            <person name="Khan H."/>
            <person name="Chung E.J."/>
            <person name="Chung Y.R."/>
        </authorList>
    </citation>
    <scope>NUCLEOTIDE SEQUENCE [LARGE SCALE GENOMIC DNA]</scope>
    <source>
        <strain evidence="4 5">YC6258</strain>
    </source>
</reference>
<dbReference type="STRING" id="1445510.YC6258_02853"/>
<dbReference type="PANTHER" id="PTHR33937">
    <property type="entry name" value="IRON-MOLYBDENUM PROTEIN-RELATED-RELATED"/>
    <property type="match status" value="1"/>
</dbReference>
<protein>
    <recommendedName>
        <fullName evidence="3">Dinitrogenase iron-molybdenum cofactor biosynthesis domain-containing protein</fullName>
    </recommendedName>
</protein>
<dbReference type="PANTHER" id="PTHR33937:SF1">
    <property type="entry name" value="IRON-MOLIBDENUM COFACTOR PROCESSING PROTEIN"/>
    <property type="match status" value="1"/>
</dbReference>
<evidence type="ECO:0000256" key="2">
    <source>
        <dbReference type="ARBA" id="ARBA00023231"/>
    </source>
</evidence>
<dbReference type="SUPFAM" id="SSF53146">
    <property type="entry name" value="Nitrogenase accessory factor-like"/>
    <property type="match status" value="1"/>
</dbReference>
<evidence type="ECO:0000256" key="1">
    <source>
        <dbReference type="ARBA" id="ARBA00010285"/>
    </source>
</evidence>
<accession>A0A0C5VKR2</accession>
<evidence type="ECO:0000259" key="3">
    <source>
        <dbReference type="Pfam" id="PF02579"/>
    </source>
</evidence>
<dbReference type="AlphaFoldDB" id="A0A0C5VKR2"/>
<dbReference type="EMBL" id="CP007142">
    <property type="protein sequence ID" value="AJQ94891.1"/>
    <property type="molecule type" value="Genomic_DNA"/>
</dbReference>
<evidence type="ECO:0000313" key="4">
    <source>
        <dbReference type="EMBL" id="AJQ94891.1"/>
    </source>
</evidence>
<organism evidence="4 5">
    <name type="scientific">Gynuella sunshinyii YC6258</name>
    <dbReference type="NCBI Taxonomy" id="1445510"/>
    <lineage>
        <taxon>Bacteria</taxon>
        <taxon>Pseudomonadati</taxon>
        <taxon>Pseudomonadota</taxon>
        <taxon>Gammaproteobacteria</taxon>
        <taxon>Oceanospirillales</taxon>
        <taxon>Saccharospirillaceae</taxon>
        <taxon>Gynuella</taxon>
    </lineage>
</organism>
<sequence>MQVIKEIDDSKMLKIAFATSDRKTVNQHFGSARSFTIYGITESEAHLLMVSEFEDLKQDGNEDKLVIKIELLKDCVAVFCRACGASAVRQLMARNIHPVKVTDGPDDIDTIIHSLQQELKDSPAGWLGKAVKQMQREQQPDRLDFMAEETWDE</sequence>
<proteinExistence type="inferred from homology"/>
<dbReference type="Gene3D" id="3.30.420.130">
    <property type="entry name" value="Dinitrogenase iron-molybdenum cofactor biosynthesis domain"/>
    <property type="match status" value="1"/>
</dbReference>
<dbReference type="KEGG" id="gsn:YC6258_02853"/>
<keyword evidence="5" id="KW-1185">Reference proteome</keyword>